<keyword evidence="1" id="KW-1133">Transmembrane helix</keyword>
<sequence length="52" mass="5957">MPFIGGIILVIILAFVVWMLLTPVFNKVGEKVTKKYKQFTKEENANEESKDV</sequence>
<organism evidence="2 3">
    <name type="scientific">Paenibacillus gallinarum</name>
    <dbReference type="NCBI Taxonomy" id="2762232"/>
    <lineage>
        <taxon>Bacteria</taxon>
        <taxon>Bacillati</taxon>
        <taxon>Bacillota</taxon>
        <taxon>Bacilli</taxon>
        <taxon>Bacillales</taxon>
        <taxon>Paenibacillaceae</taxon>
        <taxon>Paenibacillus</taxon>
    </lineage>
</organism>
<keyword evidence="1" id="KW-0472">Membrane</keyword>
<keyword evidence="3" id="KW-1185">Reference proteome</keyword>
<name>A0ABR8SV28_9BACL</name>
<protein>
    <submittedName>
        <fullName evidence="2">Uncharacterized protein</fullName>
    </submittedName>
</protein>
<dbReference type="Proteomes" id="UP000608071">
    <property type="component" value="Unassembled WGS sequence"/>
</dbReference>
<dbReference type="RefSeq" id="WP_191798547.1">
    <property type="nucleotide sequence ID" value="NZ_JACSQL010000001.1"/>
</dbReference>
<feature type="transmembrane region" description="Helical" evidence="1">
    <location>
        <begin position="6"/>
        <end position="25"/>
    </location>
</feature>
<keyword evidence="1" id="KW-0812">Transmembrane</keyword>
<evidence type="ECO:0000313" key="3">
    <source>
        <dbReference type="Proteomes" id="UP000608071"/>
    </source>
</evidence>
<evidence type="ECO:0000313" key="2">
    <source>
        <dbReference type="EMBL" id="MBD7967360.1"/>
    </source>
</evidence>
<gene>
    <name evidence="2" type="ORF">H9647_04745</name>
</gene>
<evidence type="ECO:0000256" key="1">
    <source>
        <dbReference type="SAM" id="Phobius"/>
    </source>
</evidence>
<accession>A0ABR8SV28</accession>
<dbReference type="EMBL" id="JACSQL010000001">
    <property type="protein sequence ID" value="MBD7967360.1"/>
    <property type="molecule type" value="Genomic_DNA"/>
</dbReference>
<comment type="caution">
    <text evidence="2">The sequence shown here is derived from an EMBL/GenBank/DDBJ whole genome shotgun (WGS) entry which is preliminary data.</text>
</comment>
<reference evidence="2 3" key="1">
    <citation type="submission" date="2020-08" db="EMBL/GenBank/DDBJ databases">
        <title>A Genomic Blueprint of the Chicken Gut Microbiome.</title>
        <authorList>
            <person name="Gilroy R."/>
            <person name="Ravi A."/>
            <person name="Getino M."/>
            <person name="Pursley I."/>
            <person name="Horton D.L."/>
            <person name="Alikhan N.-F."/>
            <person name="Baker D."/>
            <person name="Gharbi K."/>
            <person name="Hall N."/>
            <person name="Watson M."/>
            <person name="Adriaenssens E.M."/>
            <person name="Foster-Nyarko E."/>
            <person name="Jarju S."/>
            <person name="Secka A."/>
            <person name="Antonio M."/>
            <person name="Oren A."/>
            <person name="Chaudhuri R."/>
            <person name="La Ragione R.M."/>
            <person name="Hildebrand F."/>
            <person name="Pallen M.J."/>
        </authorList>
    </citation>
    <scope>NUCLEOTIDE SEQUENCE [LARGE SCALE GENOMIC DNA]</scope>
    <source>
        <strain evidence="2 3">Sa2BVA9</strain>
    </source>
</reference>
<proteinExistence type="predicted"/>